<dbReference type="GO" id="GO:0070878">
    <property type="term" value="F:primary miRNA binding"/>
    <property type="evidence" value="ECO:0007669"/>
    <property type="project" value="TreeGrafter"/>
</dbReference>
<dbReference type="PANTHER" id="PTHR13482">
    <property type="entry name" value="MICRORNA PROCESSOR COMPLEX SUBUNIT DGCR8"/>
    <property type="match status" value="1"/>
</dbReference>
<protein>
    <submittedName>
        <fullName evidence="4">Pasha</fullName>
    </submittedName>
</protein>
<dbReference type="CDD" id="cd19867">
    <property type="entry name" value="DSRM_DGCR8_rpt1"/>
    <property type="match status" value="1"/>
</dbReference>
<feature type="compositionally biased region" description="Polar residues" evidence="2">
    <location>
        <begin position="214"/>
        <end position="244"/>
    </location>
</feature>
<dbReference type="AlphaFoldDB" id="K7Y663"/>
<proteinExistence type="evidence at transcript level"/>
<dbReference type="PROSITE" id="PS50137">
    <property type="entry name" value="DS_RBD"/>
    <property type="match status" value="1"/>
</dbReference>
<reference evidence="4" key="1">
    <citation type="journal article" date="2013" name="J. Insect Physiol.">
        <title>A genome-wide survey of small interfering RNA and microRNA pathway genes in a galling insect.</title>
        <authorList>
            <person name="Shreve J.T."/>
            <person name="Shukle R.H."/>
            <person name="Subramanyam S."/>
            <person name="Johnson A.J."/>
            <person name="Schemerhorn B.J."/>
            <person name="Williams C.E."/>
            <person name="Stuart J.J."/>
        </authorList>
    </citation>
    <scope>NUCLEOTIDE SEQUENCE</scope>
</reference>
<dbReference type="EMBL" id="JX679518">
    <property type="protein sequence ID" value="AFX89031.1"/>
    <property type="molecule type" value="mRNA"/>
</dbReference>
<evidence type="ECO:0000259" key="3">
    <source>
        <dbReference type="PROSITE" id="PS50137"/>
    </source>
</evidence>
<dbReference type="GO" id="GO:0070877">
    <property type="term" value="C:microprocessor complex"/>
    <property type="evidence" value="ECO:0007669"/>
    <property type="project" value="InterPro"/>
</dbReference>
<dbReference type="GO" id="GO:0003725">
    <property type="term" value="F:double-stranded RNA binding"/>
    <property type="evidence" value="ECO:0007669"/>
    <property type="project" value="TreeGrafter"/>
</dbReference>
<sequence>MDVECPMSKERRLSIKSENRTDNNIKGCDIDIEIYQSAENNDQNNHNTSDDLRQFDVLDEVQGDDSGSEDENDDYDSSDFEGPDIDIDNMLDEGLPLDMKERKKMHQYQETSKVVLEEKGKNHFEVLPEGWLAVTHNSGLPIYMHKASRVCSLSRPYFLGPGSLRKHQIPVSAIPCLSYKRALEEEKRLKESLENENKENSQQTKIIADGEEATTANKEANVTETDASTNPTATEDSNKSTNDTIESEPPTKKFKPLGPFSNAKIETVHENLKEQSLTVQQINDYCKSLFIFKNIRVMHFTSWSARRKFTKHKKNIKNLQRPTLPDGTKLITFPIIMNDAEKDNRFKKQYIMNPNGKSFICILHEYVQHALKKQPTYEFKELENAATPYSATVSINDLKYGTGFGTSKKQAKAEAARETLEILIPEMRDKITAEKSNTNSNGMQAYKDLSVFDEIRIEDPRVTEFCNKTTEPTPHAILTTCLQRNFGLGDIKIDYQVNTGRNKLNEFTMTVGKHKKTVICRNKREGKQMASQAILQILHPHVKTWGSLLRLYGNHSVKSFKEKKQEEQEITVLQSKAAINQPNYAILDKLKLEMTKLMQKRAAVQPIGKFIAPAEFGLPQASCSNLNSVEL</sequence>
<dbReference type="GO" id="GO:0042802">
    <property type="term" value="F:identical protein binding"/>
    <property type="evidence" value="ECO:0007669"/>
    <property type="project" value="InterPro"/>
</dbReference>
<accession>K7Y663</accession>
<feature type="compositionally biased region" description="Basic and acidic residues" evidence="2">
    <location>
        <begin position="7"/>
        <end position="23"/>
    </location>
</feature>
<dbReference type="FunFam" id="3.30.160.20:FF:000051">
    <property type="entry name" value="Microprocessor complex subunit DGCR8"/>
    <property type="match status" value="1"/>
</dbReference>
<dbReference type="Pfam" id="PF00035">
    <property type="entry name" value="dsrm"/>
    <property type="match status" value="1"/>
</dbReference>
<organism evidence="4">
    <name type="scientific">Mayetiola destructor</name>
    <name type="common">Hessian fly</name>
    <dbReference type="NCBI Taxonomy" id="39758"/>
    <lineage>
        <taxon>Eukaryota</taxon>
        <taxon>Metazoa</taxon>
        <taxon>Ecdysozoa</taxon>
        <taxon>Arthropoda</taxon>
        <taxon>Hexapoda</taxon>
        <taxon>Insecta</taxon>
        <taxon>Pterygota</taxon>
        <taxon>Neoptera</taxon>
        <taxon>Endopterygota</taxon>
        <taxon>Diptera</taxon>
        <taxon>Nematocera</taxon>
        <taxon>Sciaroidea</taxon>
        <taxon>Cecidomyiidae</taxon>
        <taxon>Mayetiola</taxon>
    </lineage>
</organism>
<feature type="region of interest" description="Disordered" evidence="2">
    <location>
        <begin position="1"/>
        <end position="26"/>
    </location>
</feature>
<dbReference type="GO" id="GO:0020037">
    <property type="term" value="F:heme binding"/>
    <property type="evidence" value="ECO:0007669"/>
    <property type="project" value="InterPro"/>
</dbReference>
<dbReference type="InterPro" id="IPR014720">
    <property type="entry name" value="dsRBD_dom"/>
</dbReference>
<dbReference type="InterPro" id="IPR040375">
    <property type="entry name" value="DGCR8"/>
</dbReference>
<dbReference type="Gene3D" id="2.20.70.10">
    <property type="match status" value="1"/>
</dbReference>
<dbReference type="CDD" id="cd19868">
    <property type="entry name" value="DSRM_DGCR8_rpt2"/>
    <property type="match status" value="1"/>
</dbReference>
<dbReference type="Gene3D" id="3.30.160.20">
    <property type="match status" value="2"/>
</dbReference>
<dbReference type="FunFam" id="3.30.160.20:FF:000021">
    <property type="entry name" value="Microprocessor complex subunit DGCR8"/>
    <property type="match status" value="1"/>
</dbReference>
<feature type="region of interest" description="Disordered" evidence="2">
    <location>
        <begin position="190"/>
        <end position="259"/>
    </location>
</feature>
<evidence type="ECO:0000256" key="1">
    <source>
        <dbReference type="PROSITE-ProRule" id="PRU00266"/>
    </source>
</evidence>
<gene>
    <name evidence="4" type="primary">Pasha</name>
</gene>
<feature type="compositionally biased region" description="Basic and acidic residues" evidence="2">
    <location>
        <begin position="190"/>
        <end position="199"/>
    </location>
</feature>
<keyword evidence="1" id="KW-0694">RNA-binding</keyword>
<feature type="domain" description="DRBM" evidence="3">
    <location>
        <begin position="358"/>
        <end position="425"/>
    </location>
</feature>
<evidence type="ECO:0000313" key="4">
    <source>
        <dbReference type="EMBL" id="AFX89031.1"/>
    </source>
</evidence>
<feature type="region of interest" description="Disordered" evidence="2">
    <location>
        <begin position="62"/>
        <end position="91"/>
    </location>
</feature>
<evidence type="ECO:0000256" key="2">
    <source>
        <dbReference type="SAM" id="MobiDB-lite"/>
    </source>
</evidence>
<name>K7Y663_MAYDE</name>
<dbReference type="Gene3D" id="3.30.160.590">
    <property type="match status" value="1"/>
</dbReference>
<dbReference type="FunFam" id="3.30.160.590:FF:000001">
    <property type="entry name" value="microprocessor complex subunit DGCR8"/>
    <property type="match status" value="1"/>
</dbReference>
<dbReference type="GO" id="GO:0031053">
    <property type="term" value="P:primary miRNA processing"/>
    <property type="evidence" value="ECO:0007669"/>
    <property type="project" value="InterPro"/>
</dbReference>
<dbReference type="PANTHER" id="PTHR13482:SF3">
    <property type="entry name" value="MICROPROCESSOR COMPLEX SUBUNIT DGCR8"/>
    <property type="match status" value="1"/>
</dbReference>
<dbReference type="SMART" id="SM00358">
    <property type="entry name" value="DSRM"/>
    <property type="match status" value="1"/>
</dbReference>
<dbReference type="SUPFAM" id="SSF54768">
    <property type="entry name" value="dsRNA-binding domain-like"/>
    <property type="match status" value="2"/>
</dbReference>